<evidence type="ECO:0000256" key="6">
    <source>
        <dbReference type="SAM" id="Phobius"/>
    </source>
</evidence>
<dbReference type="PANTHER" id="PTHR30619">
    <property type="entry name" value="DNA INTERNALIZATION/COMPETENCE PROTEIN COMEC/REC2"/>
    <property type="match status" value="1"/>
</dbReference>
<keyword evidence="2" id="KW-1003">Cell membrane</keyword>
<dbReference type="RefSeq" id="WP_133276424.1">
    <property type="nucleotide sequence ID" value="NZ_CP037933.1"/>
</dbReference>
<dbReference type="InterPro" id="IPR025405">
    <property type="entry name" value="DUF4131"/>
</dbReference>
<dbReference type="InterPro" id="IPR052159">
    <property type="entry name" value="Competence_DNA_uptake"/>
</dbReference>
<evidence type="ECO:0000313" key="9">
    <source>
        <dbReference type="EMBL" id="QBN18902.1"/>
    </source>
</evidence>
<comment type="subcellular location">
    <subcellularLocation>
        <location evidence="1">Cell membrane</location>
        <topology evidence="1">Multi-pass membrane protein</topology>
    </subcellularLocation>
</comment>
<evidence type="ECO:0000259" key="7">
    <source>
        <dbReference type="Pfam" id="PF03772"/>
    </source>
</evidence>
<dbReference type="Pfam" id="PF03772">
    <property type="entry name" value="Competence"/>
    <property type="match status" value="1"/>
</dbReference>
<evidence type="ECO:0000256" key="4">
    <source>
        <dbReference type="ARBA" id="ARBA00022989"/>
    </source>
</evidence>
<keyword evidence="3 6" id="KW-0812">Transmembrane</keyword>
<reference evidence="10" key="1">
    <citation type="submission" date="2019-03" db="EMBL/GenBank/DDBJ databases">
        <title>Flavobacterium sp.</title>
        <authorList>
            <person name="Kim H."/>
        </authorList>
    </citation>
    <scope>NUCLEOTIDE SEQUENCE [LARGE SCALE GENOMIC DNA]</scope>
    <source>
        <strain evidence="10">GS13</strain>
    </source>
</reference>
<evidence type="ECO:0000313" key="10">
    <source>
        <dbReference type="Proteomes" id="UP000291124"/>
    </source>
</evidence>
<keyword evidence="10" id="KW-1185">Reference proteome</keyword>
<dbReference type="GO" id="GO:0005886">
    <property type="term" value="C:plasma membrane"/>
    <property type="evidence" value="ECO:0007669"/>
    <property type="project" value="UniProtKB-SubCell"/>
</dbReference>
<dbReference type="KEGG" id="fnk:E1750_08825"/>
<feature type="transmembrane region" description="Helical" evidence="6">
    <location>
        <begin position="31"/>
        <end position="50"/>
    </location>
</feature>
<feature type="transmembrane region" description="Helical" evidence="6">
    <location>
        <begin position="359"/>
        <end position="379"/>
    </location>
</feature>
<gene>
    <name evidence="9" type="ORF">E1750_08825</name>
</gene>
<feature type="transmembrane region" description="Helical" evidence="6">
    <location>
        <begin position="416"/>
        <end position="444"/>
    </location>
</feature>
<dbReference type="EMBL" id="CP037933">
    <property type="protein sequence ID" value="QBN18902.1"/>
    <property type="molecule type" value="Genomic_DNA"/>
</dbReference>
<name>A0A4V1AGQ9_9FLAO</name>
<feature type="transmembrane region" description="Helical" evidence="6">
    <location>
        <begin position="506"/>
        <end position="524"/>
    </location>
</feature>
<evidence type="ECO:0000259" key="8">
    <source>
        <dbReference type="Pfam" id="PF13567"/>
    </source>
</evidence>
<evidence type="ECO:0000256" key="2">
    <source>
        <dbReference type="ARBA" id="ARBA00022475"/>
    </source>
</evidence>
<keyword evidence="5 6" id="KW-0472">Membrane</keyword>
<keyword evidence="4 6" id="KW-1133">Transmembrane helix</keyword>
<feature type="transmembrane region" description="Helical" evidence="6">
    <location>
        <begin position="386"/>
        <end position="410"/>
    </location>
</feature>
<feature type="transmembrane region" description="Helical" evidence="6">
    <location>
        <begin position="288"/>
        <end position="305"/>
    </location>
</feature>
<organism evidence="9 10">
    <name type="scientific">Flavobacterium nackdongense</name>
    <dbReference type="NCBI Taxonomy" id="2547394"/>
    <lineage>
        <taxon>Bacteria</taxon>
        <taxon>Pseudomonadati</taxon>
        <taxon>Bacteroidota</taxon>
        <taxon>Flavobacteriia</taxon>
        <taxon>Flavobacteriales</taxon>
        <taxon>Flavobacteriaceae</taxon>
        <taxon>Flavobacterium</taxon>
    </lineage>
</organism>
<feature type="transmembrane region" description="Helical" evidence="6">
    <location>
        <begin position="7"/>
        <end position="25"/>
    </location>
</feature>
<evidence type="ECO:0000256" key="5">
    <source>
        <dbReference type="ARBA" id="ARBA00023136"/>
    </source>
</evidence>
<dbReference type="PANTHER" id="PTHR30619:SF1">
    <property type="entry name" value="RECOMBINATION PROTEIN 2"/>
    <property type="match status" value="1"/>
</dbReference>
<sequence>MKVLQFPLARITIGFIIGILFAFYFQPSPQFSFILLFITFFAFATAHFIAKNKVVNPIYIGLATYFLAFSIGTTTQIIHTNAFQKSNYIHHKALFDKPHSVTVTIREKLRSSSYNDRYITIVNQVDQSVKTGRILLNIRKDSLNHAFEIGTHLQIDGSLYKNEPSKNPNQFDYGKYLEGKKIYAQMYADASDIKMGSIIEKDVWYYTSKLRTKIIRNLEKIQFNKAELNVAIALILGQQQDISPEIIKDYQFAGAVHILSVSGLHIGFILLFVTYLLKPFPNTKRGSFIKLIIILVSLSSFGLIAGLAPSVLRSVTMFSFVAIGMYLRRSTNIFHTLLVSMLLILLFEPSFLFDVGFQLSYIALFFILWLQPLLSQLWTPKNSIVYYFWEILTVSFAAQIGTLPLSIYYFHQFPGLFFLTNLVILPFLSVIMGLGVLVMVLAAFDYVPIILAKSLEWSIYFLNKIINTIASFEQFIFRDIPFNWLLLLSLYLLIISSIIWFKKPSFNRLALTLVALIILQISYLSKHWIIQNQNELVIFNSKKSTLIAERKGDKVSLYANDSLLKTVSKNKTFSTYLTGNFSRLSSKKKLQNLMYFKGNKILILDSLGVYPTSIRPDIVVFTQSPKINLERFLQTTKPKIVVADASNYKTIQKLWKVTCLKAKIPFHATDEKGFYRLE</sequence>
<feature type="domain" description="DUF4131" evidence="8">
    <location>
        <begin position="30"/>
        <end position="192"/>
    </location>
</feature>
<evidence type="ECO:0000256" key="3">
    <source>
        <dbReference type="ARBA" id="ARBA00022692"/>
    </source>
</evidence>
<proteinExistence type="predicted"/>
<dbReference type="Proteomes" id="UP000291124">
    <property type="component" value="Chromosome"/>
</dbReference>
<dbReference type="Pfam" id="PF13567">
    <property type="entry name" value="DUF4131"/>
    <property type="match status" value="1"/>
</dbReference>
<dbReference type="OrthoDB" id="9761531at2"/>
<dbReference type="AlphaFoldDB" id="A0A4V1AGQ9"/>
<protein>
    <submittedName>
        <fullName evidence="9">ComEC family competence protein</fullName>
    </submittedName>
</protein>
<feature type="transmembrane region" description="Helical" evidence="6">
    <location>
        <begin position="57"/>
        <end position="78"/>
    </location>
</feature>
<evidence type="ECO:0000256" key="1">
    <source>
        <dbReference type="ARBA" id="ARBA00004651"/>
    </source>
</evidence>
<feature type="transmembrane region" description="Helical" evidence="6">
    <location>
        <begin position="334"/>
        <end position="353"/>
    </location>
</feature>
<feature type="transmembrane region" description="Helical" evidence="6">
    <location>
        <begin position="482"/>
        <end position="500"/>
    </location>
</feature>
<dbReference type="NCBIfam" id="TIGR00360">
    <property type="entry name" value="ComEC_N-term"/>
    <property type="match status" value="1"/>
</dbReference>
<accession>A0A4V1AGQ9</accession>
<feature type="domain" description="ComEC/Rec2-related protein" evidence="7">
    <location>
        <begin position="234"/>
        <end position="502"/>
    </location>
</feature>
<dbReference type="InterPro" id="IPR004477">
    <property type="entry name" value="ComEC_N"/>
</dbReference>
<feature type="transmembrane region" description="Helical" evidence="6">
    <location>
        <begin position="252"/>
        <end position="276"/>
    </location>
</feature>